<feature type="domain" description="Cyanobactin oxidase ThcOx second" evidence="3">
    <location>
        <begin position="117"/>
        <end position="210"/>
    </location>
</feature>
<dbReference type="InterPro" id="IPR000415">
    <property type="entry name" value="Nitroreductase-like"/>
</dbReference>
<evidence type="ECO:0000259" key="2">
    <source>
        <dbReference type="Pfam" id="PF00881"/>
    </source>
</evidence>
<dbReference type="RefSeq" id="WP_063713307.1">
    <property type="nucleotide sequence ID" value="NZ_QJKF01000003.1"/>
</dbReference>
<dbReference type="Pfam" id="PF00881">
    <property type="entry name" value="Nitroreductase"/>
    <property type="match status" value="1"/>
</dbReference>
<dbReference type="Gene3D" id="3.40.109.10">
    <property type="entry name" value="NADH Oxidase"/>
    <property type="match status" value="1"/>
</dbReference>
<dbReference type="SUPFAM" id="SSF55469">
    <property type="entry name" value="FMN-dependent nitroreductase-like"/>
    <property type="match status" value="1"/>
</dbReference>
<dbReference type="Proteomes" id="UP000247569">
    <property type="component" value="Unassembled WGS sequence"/>
</dbReference>
<feature type="region of interest" description="Disordered" evidence="1">
    <location>
        <begin position="210"/>
        <end position="229"/>
    </location>
</feature>
<evidence type="ECO:0000313" key="5">
    <source>
        <dbReference type="Proteomes" id="UP000247569"/>
    </source>
</evidence>
<dbReference type="InterPro" id="IPR020051">
    <property type="entry name" value="SagB-type_dehydrogenase"/>
</dbReference>
<comment type="caution">
    <text evidence="4">The sequence shown here is derived from an EMBL/GenBank/DDBJ whole genome shotgun (WGS) entry which is preliminary data.</text>
</comment>
<dbReference type="Pfam" id="PF22767">
    <property type="entry name" value="ThcOx"/>
    <property type="match status" value="1"/>
</dbReference>
<feature type="domain" description="Nitroreductase" evidence="2">
    <location>
        <begin position="292"/>
        <end position="419"/>
    </location>
</feature>
<dbReference type="EMBL" id="QJKF01000003">
    <property type="protein sequence ID" value="PXX66647.1"/>
    <property type="molecule type" value="Genomic_DNA"/>
</dbReference>
<evidence type="ECO:0000313" key="4">
    <source>
        <dbReference type="EMBL" id="PXX66647.1"/>
    </source>
</evidence>
<gene>
    <name evidence="4" type="ORF">DFR70_103396</name>
</gene>
<keyword evidence="5" id="KW-1185">Reference proteome</keyword>
<organism evidence="4 5">
    <name type="scientific">Nocardia tenerifensis</name>
    <dbReference type="NCBI Taxonomy" id="228006"/>
    <lineage>
        <taxon>Bacteria</taxon>
        <taxon>Bacillati</taxon>
        <taxon>Actinomycetota</taxon>
        <taxon>Actinomycetes</taxon>
        <taxon>Mycobacteriales</taxon>
        <taxon>Nocardiaceae</taxon>
        <taxon>Nocardia</taxon>
    </lineage>
</organism>
<protein>
    <submittedName>
        <fullName evidence="4">SagB-type dehydrogenase family enzyme</fullName>
    </submittedName>
</protein>
<reference evidence="4 5" key="1">
    <citation type="submission" date="2018-05" db="EMBL/GenBank/DDBJ databases">
        <title>Genomic Encyclopedia of Type Strains, Phase IV (KMG-IV): sequencing the most valuable type-strain genomes for metagenomic binning, comparative biology and taxonomic classification.</title>
        <authorList>
            <person name="Goeker M."/>
        </authorList>
    </citation>
    <scope>NUCLEOTIDE SEQUENCE [LARGE SCALE GENOMIC DNA]</scope>
    <source>
        <strain evidence="4 5">DSM 44704</strain>
    </source>
</reference>
<evidence type="ECO:0000259" key="3">
    <source>
        <dbReference type="Pfam" id="PF22767"/>
    </source>
</evidence>
<dbReference type="InterPro" id="IPR029479">
    <property type="entry name" value="Nitroreductase"/>
</dbReference>
<dbReference type="InterPro" id="IPR054488">
    <property type="entry name" value="ThcOx_dom2"/>
</dbReference>
<dbReference type="OrthoDB" id="3723182at2"/>
<evidence type="ECO:0000256" key="1">
    <source>
        <dbReference type="SAM" id="MobiDB-lite"/>
    </source>
</evidence>
<dbReference type="NCBIfam" id="TIGR03605">
    <property type="entry name" value="antibiot_sagB"/>
    <property type="match status" value="1"/>
</dbReference>
<proteinExistence type="predicted"/>
<dbReference type="GO" id="GO:0016491">
    <property type="term" value="F:oxidoreductase activity"/>
    <property type="evidence" value="ECO:0007669"/>
    <property type="project" value="InterPro"/>
</dbReference>
<sequence>MSAVTYPDQTRYALREGVTCLTTPAGALLLDPARNEQLSGLGSGLLQALRTLNEGPATVSQLSDGGGGGEVAGLMERLTDGGWLSVTVRDGGRNLYSIRPFGQPPARPATRLPWRATLSKFAVLHRDSDGFVLEHPLSWCEVRIHDPRLLSLLDGFGAAESPLPASMKSQFAADLHWCGFLVTDPDEEEQNLAGRDWHAADLWFHRRSTRSGPASDRFDRQSSSYPGEPVPLPALDLAALRTTDATDRVSTFDGATPISQDQLAELLYRAARSRSASAEFVSGRKLADGGAHELEFYPIVRHVEGLTPGMYHYDSSDHALRPIAGLNSLAVQGLLRTSASRAGGEPQLALVLSARPRTEPTDYAGILQHVGAVTHTVCLTATAMGLGAHAQGRIDTAAFAAATGVDELTECAVGAVIVGSPARDR</sequence>
<accession>A0A318KT33</accession>
<dbReference type="AlphaFoldDB" id="A0A318KT33"/>
<name>A0A318KT33_9NOCA</name>